<feature type="chain" id="PRO_5020483474" evidence="2">
    <location>
        <begin position="21"/>
        <end position="163"/>
    </location>
</feature>
<feature type="compositionally biased region" description="Polar residues" evidence="1">
    <location>
        <begin position="121"/>
        <end position="146"/>
    </location>
</feature>
<keyword evidence="4" id="KW-1185">Reference proteome</keyword>
<feature type="region of interest" description="Disordered" evidence="1">
    <location>
        <begin position="91"/>
        <end position="163"/>
    </location>
</feature>
<organism evidence="3 4">
    <name type="scientific">Steccherinum ochraceum</name>
    <dbReference type="NCBI Taxonomy" id="92696"/>
    <lineage>
        <taxon>Eukaryota</taxon>
        <taxon>Fungi</taxon>
        <taxon>Dikarya</taxon>
        <taxon>Basidiomycota</taxon>
        <taxon>Agaricomycotina</taxon>
        <taxon>Agaricomycetes</taxon>
        <taxon>Polyporales</taxon>
        <taxon>Steccherinaceae</taxon>
        <taxon>Steccherinum</taxon>
    </lineage>
</organism>
<protein>
    <submittedName>
        <fullName evidence="3">Uncharacterized protein</fullName>
    </submittedName>
</protein>
<evidence type="ECO:0000313" key="4">
    <source>
        <dbReference type="Proteomes" id="UP000292702"/>
    </source>
</evidence>
<name>A0A4R0RLP2_9APHY</name>
<sequence>MRFITISSAVLATLAATVTALDAPAASAYTPRGLASHDSHLSRRFAEVVDAVYARGLSDGRRLQARDFPDQHTYMRRAGMSVPYGIPAGEGFQKSAGYHSSSPSKTSSKSKTSSSGKTASANTGQTGSTNEAGGTGQGRKSQNSDGFTDAEKYPGEGNWLNDY</sequence>
<evidence type="ECO:0000313" key="3">
    <source>
        <dbReference type="EMBL" id="TCD69471.1"/>
    </source>
</evidence>
<reference evidence="3 4" key="1">
    <citation type="submission" date="2018-11" db="EMBL/GenBank/DDBJ databases">
        <title>Genome assembly of Steccherinum ochraceum LE-BIN_3174, the white-rot fungus of the Steccherinaceae family (The Residual Polyporoid clade, Polyporales, Basidiomycota).</title>
        <authorList>
            <person name="Fedorova T.V."/>
            <person name="Glazunova O.A."/>
            <person name="Landesman E.O."/>
            <person name="Moiseenko K.V."/>
            <person name="Psurtseva N.V."/>
            <person name="Savinova O.S."/>
            <person name="Shakhova N.V."/>
            <person name="Tyazhelova T.V."/>
            <person name="Vasina D.V."/>
        </authorList>
    </citation>
    <scope>NUCLEOTIDE SEQUENCE [LARGE SCALE GENOMIC DNA]</scope>
    <source>
        <strain evidence="3 4">LE-BIN_3174</strain>
    </source>
</reference>
<keyword evidence="2" id="KW-0732">Signal</keyword>
<proteinExistence type="predicted"/>
<dbReference type="EMBL" id="RWJN01000041">
    <property type="protein sequence ID" value="TCD69471.1"/>
    <property type="molecule type" value="Genomic_DNA"/>
</dbReference>
<dbReference type="AlphaFoldDB" id="A0A4R0RLP2"/>
<evidence type="ECO:0000256" key="2">
    <source>
        <dbReference type="SAM" id="SignalP"/>
    </source>
</evidence>
<evidence type="ECO:0000256" key="1">
    <source>
        <dbReference type="SAM" id="MobiDB-lite"/>
    </source>
</evidence>
<comment type="caution">
    <text evidence="3">The sequence shown here is derived from an EMBL/GenBank/DDBJ whole genome shotgun (WGS) entry which is preliminary data.</text>
</comment>
<feature type="signal peptide" evidence="2">
    <location>
        <begin position="1"/>
        <end position="20"/>
    </location>
</feature>
<gene>
    <name evidence="3" type="ORF">EIP91_007597</name>
</gene>
<dbReference type="Proteomes" id="UP000292702">
    <property type="component" value="Unassembled WGS sequence"/>
</dbReference>
<accession>A0A4R0RLP2</accession>
<feature type="compositionally biased region" description="Low complexity" evidence="1">
    <location>
        <begin position="100"/>
        <end position="120"/>
    </location>
</feature>